<keyword evidence="2 8" id="KW-0489">Methyltransferase</keyword>
<evidence type="ECO:0000259" key="7">
    <source>
        <dbReference type="Pfam" id="PF01035"/>
    </source>
</evidence>
<feature type="domain" description="Methylated-DNA-[protein]-cysteine S-methyltransferase DNA binding" evidence="7">
    <location>
        <begin position="4"/>
        <end position="84"/>
    </location>
</feature>
<dbReference type="CDD" id="cd06445">
    <property type="entry name" value="ATase"/>
    <property type="match status" value="1"/>
</dbReference>
<evidence type="ECO:0000256" key="5">
    <source>
        <dbReference type="ARBA" id="ARBA00023204"/>
    </source>
</evidence>
<dbReference type="PROSITE" id="PS00374">
    <property type="entry name" value="MGMT"/>
    <property type="match status" value="1"/>
</dbReference>
<evidence type="ECO:0000313" key="8">
    <source>
        <dbReference type="EMBL" id="OGG79294.1"/>
    </source>
</evidence>
<protein>
    <submittedName>
        <fullName evidence="8">6-O-methylguanine DNA methyltransferase</fullName>
    </submittedName>
</protein>
<name>A0A1F6F0A6_9BACT</name>
<keyword evidence="5" id="KW-0234">DNA repair</keyword>
<dbReference type="Pfam" id="PF01035">
    <property type="entry name" value="DNA_binding_1"/>
    <property type="match status" value="1"/>
</dbReference>
<dbReference type="InterPro" id="IPR036217">
    <property type="entry name" value="MethylDNA_cys_MeTrfase_DNAb"/>
</dbReference>
<dbReference type="InterPro" id="IPR014048">
    <property type="entry name" value="MethylDNA_cys_MeTrfase_DNA-bd"/>
</dbReference>
<gene>
    <name evidence="8" type="ORF">A3A39_01850</name>
</gene>
<comment type="caution">
    <text evidence="8">The sequence shown here is derived from an EMBL/GenBank/DDBJ whole genome shotgun (WGS) entry which is preliminary data.</text>
</comment>
<comment type="catalytic activity">
    <reaction evidence="1">
        <text>a 4-O-methyl-thymidine in DNA + L-cysteinyl-[protein] = a thymidine in DNA + S-methyl-L-cysteinyl-[protein]</text>
        <dbReference type="Rhea" id="RHEA:53428"/>
        <dbReference type="Rhea" id="RHEA-COMP:10131"/>
        <dbReference type="Rhea" id="RHEA-COMP:10132"/>
        <dbReference type="Rhea" id="RHEA-COMP:13555"/>
        <dbReference type="Rhea" id="RHEA-COMP:13556"/>
        <dbReference type="ChEBI" id="CHEBI:29950"/>
        <dbReference type="ChEBI" id="CHEBI:82612"/>
        <dbReference type="ChEBI" id="CHEBI:137386"/>
        <dbReference type="ChEBI" id="CHEBI:137387"/>
        <dbReference type="EC" id="2.1.1.63"/>
    </reaction>
</comment>
<organism evidence="8 9">
    <name type="scientific">Candidatus Kaiserbacteria bacterium RIFCSPLOWO2_01_FULL_54_13</name>
    <dbReference type="NCBI Taxonomy" id="1798512"/>
    <lineage>
        <taxon>Bacteria</taxon>
        <taxon>Candidatus Kaiseribacteriota</taxon>
    </lineage>
</organism>
<dbReference type="GO" id="GO:0003908">
    <property type="term" value="F:methylated-DNA-[protein]-cysteine S-methyltransferase activity"/>
    <property type="evidence" value="ECO:0007669"/>
    <property type="project" value="UniProtKB-EC"/>
</dbReference>
<dbReference type="STRING" id="1798512.A3A39_01850"/>
<evidence type="ECO:0000313" key="9">
    <source>
        <dbReference type="Proteomes" id="UP000177372"/>
    </source>
</evidence>
<dbReference type="PANTHER" id="PTHR10815:SF13">
    <property type="entry name" value="METHYLATED-DNA--PROTEIN-CYSTEINE METHYLTRANSFERASE"/>
    <property type="match status" value="1"/>
</dbReference>
<dbReference type="AlphaFoldDB" id="A0A1F6F0A6"/>
<comment type="catalytic activity">
    <reaction evidence="6">
        <text>a 6-O-methyl-2'-deoxyguanosine in DNA + L-cysteinyl-[protein] = S-methyl-L-cysteinyl-[protein] + a 2'-deoxyguanosine in DNA</text>
        <dbReference type="Rhea" id="RHEA:24000"/>
        <dbReference type="Rhea" id="RHEA-COMP:10131"/>
        <dbReference type="Rhea" id="RHEA-COMP:10132"/>
        <dbReference type="Rhea" id="RHEA-COMP:11367"/>
        <dbReference type="Rhea" id="RHEA-COMP:11368"/>
        <dbReference type="ChEBI" id="CHEBI:29950"/>
        <dbReference type="ChEBI" id="CHEBI:82612"/>
        <dbReference type="ChEBI" id="CHEBI:85445"/>
        <dbReference type="ChEBI" id="CHEBI:85448"/>
        <dbReference type="EC" id="2.1.1.63"/>
    </reaction>
</comment>
<evidence type="ECO:0000256" key="2">
    <source>
        <dbReference type="ARBA" id="ARBA00022603"/>
    </source>
</evidence>
<keyword evidence="4" id="KW-0227">DNA damage</keyword>
<dbReference type="EMBL" id="MFLZ01000032">
    <property type="protein sequence ID" value="OGG79294.1"/>
    <property type="molecule type" value="Genomic_DNA"/>
</dbReference>
<reference evidence="8 9" key="1">
    <citation type="journal article" date="2016" name="Nat. Commun.">
        <title>Thousands of microbial genomes shed light on interconnected biogeochemical processes in an aquifer system.</title>
        <authorList>
            <person name="Anantharaman K."/>
            <person name="Brown C.T."/>
            <person name="Hug L.A."/>
            <person name="Sharon I."/>
            <person name="Castelle C.J."/>
            <person name="Probst A.J."/>
            <person name="Thomas B.C."/>
            <person name="Singh A."/>
            <person name="Wilkins M.J."/>
            <person name="Karaoz U."/>
            <person name="Brodie E.L."/>
            <person name="Williams K.H."/>
            <person name="Hubbard S.S."/>
            <person name="Banfield J.F."/>
        </authorList>
    </citation>
    <scope>NUCLEOTIDE SEQUENCE [LARGE SCALE GENOMIC DNA]</scope>
</reference>
<dbReference type="Gene3D" id="1.10.10.10">
    <property type="entry name" value="Winged helix-like DNA-binding domain superfamily/Winged helix DNA-binding domain"/>
    <property type="match status" value="1"/>
</dbReference>
<dbReference type="NCBIfam" id="TIGR00589">
    <property type="entry name" value="ogt"/>
    <property type="match status" value="1"/>
</dbReference>
<dbReference type="SUPFAM" id="SSF46767">
    <property type="entry name" value="Methylated DNA-protein cysteine methyltransferase, C-terminal domain"/>
    <property type="match status" value="1"/>
</dbReference>
<evidence type="ECO:0000256" key="4">
    <source>
        <dbReference type="ARBA" id="ARBA00022763"/>
    </source>
</evidence>
<dbReference type="Proteomes" id="UP000177372">
    <property type="component" value="Unassembled WGS sequence"/>
</dbReference>
<evidence type="ECO:0000256" key="1">
    <source>
        <dbReference type="ARBA" id="ARBA00001286"/>
    </source>
</evidence>
<dbReference type="GO" id="GO:0032259">
    <property type="term" value="P:methylation"/>
    <property type="evidence" value="ECO:0007669"/>
    <property type="project" value="UniProtKB-KW"/>
</dbReference>
<sequence length="85" mass="9350">MRRPFRERVLNVVRKIPKGGSMTYKQVAGKAGNSNAARAVGGIMRTNRDPDIPCHRVIRSDGTLGGYNRGGAMRKRQLLSREGAL</sequence>
<keyword evidence="3 8" id="KW-0808">Transferase</keyword>
<dbReference type="PANTHER" id="PTHR10815">
    <property type="entry name" value="METHYLATED-DNA--PROTEIN-CYSTEINE METHYLTRANSFERASE"/>
    <property type="match status" value="1"/>
</dbReference>
<dbReference type="GO" id="GO:0006281">
    <property type="term" value="P:DNA repair"/>
    <property type="evidence" value="ECO:0007669"/>
    <property type="project" value="UniProtKB-KW"/>
</dbReference>
<dbReference type="InterPro" id="IPR001497">
    <property type="entry name" value="MethylDNA_cys_MeTrfase_AS"/>
</dbReference>
<evidence type="ECO:0000256" key="3">
    <source>
        <dbReference type="ARBA" id="ARBA00022679"/>
    </source>
</evidence>
<evidence type="ECO:0000256" key="6">
    <source>
        <dbReference type="ARBA" id="ARBA00049348"/>
    </source>
</evidence>
<dbReference type="InterPro" id="IPR036388">
    <property type="entry name" value="WH-like_DNA-bd_sf"/>
</dbReference>
<proteinExistence type="predicted"/>
<accession>A0A1F6F0A6</accession>